<gene>
    <name evidence="4" type="ORF">SIN8267_00468</name>
</gene>
<dbReference type="PROSITE" id="PS50902">
    <property type="entry name" value="FLAVODOXIN_LIKE"/>
    <property type="match status" value="1"/>
</dbReference>
<keyword evidence="2" id="KW-0288">FMN</keyword>
<dbReference type="InterPro" id="IPR029039">
    <property type="entry name" value="Flavoprotein-like_sf"/>
</dbReference>
<evidence type="ECO:0000313" key="4">
    <source>
        <dbReference type="EMBL" id="CAH0990376.1"/>
    </source>
</evidence>
<evidence type="ECO:0000256" key="1">
    <source>
        <dbReference type="ARBA" id="ARBA00022630"/>
    </source>
</evidence>
<dbReference type="InterPro" id="IPR008254">
    <property type="entry name" value="Flavodoxin/NO_synth"/>
</dbReference>
<dbReference type="RefSeq" id="WP_237443058.1">
    <property type="nucleotide sequence ID" value="NZ_CAKLPX010000001.1"/>
</dbReference>
<organism evidence="4 5">
    <name type="scientific">Sinobacterium norvegicum</name>
    <dbReference type="NCBI Taxonomy" id="1641715"/>
    <lineage>
        <taxon>Bacteria</taxon>
        <taxon>Pseudomonadati</taxon>
        <taxon>Pseudomonadota</taxon>
        <taxon>Gammaproteobacteria</taxon>
        <taxon>Cellvibrionales</taxon>
        <taxon>Spongiibacteraceae</taxon>
        <taxon>Sinobacterium</taxon>
    </lineage>
</organism>
<evidence type="ECO:0000256" key="2">
    <source>
        <dbReference type="ARBA" id="ARBA00022643"/>
    </source>
</evidence>
<evidence type="ECO:0000259" key="3">
    <source>
        <dbReference type="PROSITE" id="PS50902"/>
    </source>
</evidence>
<evidence type="ECO:0000313" key="5">
    <source>
        <dbReference type="Proteomes" id="UP000838100"/>
    </source>
</evidence>
<feature type="domain" description="Flavodoxin-like" evidence="3">
    <location>
        <begin position="4"/>
        <end position="151"/>
    </location>
</feature>
<comment type="caution">
    <text evidence="4">The sequence shown here is derived from an EMBL/GenBank/DDBJ whole genome shotgun (WGS) entry which is preliminary data.</text>
</comment>
<proteinExistence type="predicted"/>
<name>A0ABN8EDQ6_9GAMM</name>
<dbReference type="SUPFAM" id="SSF52218">
    <property type="entry name" value="Flavoproteins"/>
    <property type="match status" value="1"/>
</dbReference>
<dbReference type="Gene3D" id="3.40.50.360">
    <property type="match status" value="1"/>
</dbReference>
<dbReference type="EMBL" id="CAKLPX010000001">
    <property type="protein sequence ID" value="CAH0990376.1"/>
    <property type="molecule type" value="Genomic_DNA"/>
</dbReference>
<dbReference type="InterPro" id="IPR005025">
    <property type="entry name" value="FMN_Rdtase-like_dom"/>
</dbReference>
<keyword evidence="1" id="KW-0285">Flavoprotein</keyword>
<accession>A0ABN8EDQ6</accession>
<dbReference type="Proteomes" id="UP000838100">
    <property type="component" value="Unassembled WGS sequence"/>
</dbReference>
<reference evidence="4" key="1">
    <citation type="submission" date="2021-12" db="EMBL/GenBank/DDBJ databases">
        <authorList>
            <person name="Rodrigo-Torres L."/>
            <person name="Arahal R. D."/>
            <person name="Lucena T."/>
        </authorList>
    </citation>
    <scope>NUCLEOTIDE SEQUENCE</scope>
    <source>
        <strain evidence="4">CECT 8267</strain>
    </source>
</reference>
<sequence>MKRLLIIYHSQSGSTASLAQAAYRGALTESEIETVLCRAFEADAALLRSSDAVVFATPENFGTMSGGLKDFFDRTYYACIEQQMNLSYALLVSAGNDGSGAVRDVDRICKGYPLKKVATEIVVKGIPDNKALQRCYELGQQLAVGLAFGIY</sequence>
<keyword evidence="5" id="KW-1185">Reference proteome</keyword>
<dbReference type="Pfam" id="PF03358">
    <property type="entry name" value="FMN_red"/>
    <property type="match status" value="1"/>
</dbReference>
<protein>
    <recommendedName>
        <fullName evidence="3">Flavodoxin-like domain-containing protein</fullName>
    </recommendedName>
</protein>